<evidence type="ECO:0000313" key="3">
    <source>
        <dbReference type="Proteomes" id="UP000315949"/>
    </source>
</evidence>
<accession>A0A5C5U902</accession>
<name>A0A5C5U902_9GAMM</name>
<organism evidence="2 3">
    <name type="scientific">Luteimonas wenzhouensis</name>
    <dbReference type="NCBI Taxonomy" id="2599615"/>
    <lineage>
        <taxon>Bacteria</taxon>
        <taxon>Pseudomonadati</taxon>
        <taxon>Pseudomonadota</taxon>
        <taxon>Gammaproteobacteria</taxon>
        <taxon>Lysobacterales</taxon>
        <taxon>Lysobacteraceae</taxon>
        <taxon>Luteimonas</taxon>
    </lineage>
</organism>
<feature type="region of interest" description="Disordered" evidence="1">
    <location>
        <begin position="54"/>
        <end position="88"/>
    </location>
</feature>
<evidence type="ECO:0000256" key="1">
    <source>
        <dbReference type="SAM" id="MobiDB-lite"/>
    </source>
</evidence>
<comment type="caution">
    <text evidence="2">The sequence shown here is derived from an EMBL/GenBank/DDBJ whole genome shotgun (WGS) entry which is preliminary data.</text>
</comment>
<dbReference type="EMBL" id="VOHE01000001">
    <property type="protein sequence ID" value="TWT21930.1"/>
    <property type="molecule type" value="Genomic_DNA"/>
</dbReference>
<sequence>MRNPVEVEDTVFSQRWDEAPSLEEVGLRGGYVQIAINEGLGALARGVRKLPGWRPQGVPAEARPPPLDAGQAERARALYEGPGAAPPH</sequence>
<dbReference type="Proteomes" id="UP000315949">
    <property type="component" value="Unassembled WGS sequence"/>
</dbReference>
<proteinExistence type="predicted"/>
<dbReference type="AlphaFoldDB" id="A0A5C5U902"/>
<dbReference type="OrthoDB" id="5986110at2"/>
<keyword evidence="3" id="KW-1185">Reference proteome</keyword>
<evidence type="ECO:0000313" key="2">
    <source>
        <dbReference type="EMBL" id="TWT21930.1"/>
    </source>
</evidence>
<gene>
    <name evidence="2" type="ORF">FQY79_02055</name>
</gene>
<reference evidence="2 3" key="1">
    <citation type="submission" date="2019-07" db="EMBL/GenBank/DDBJ databases">
        <title>Luteimonas sp. YD-1 nov., isolated from acidic soil.</title>
        <authorList>
            <person name="Zhou J."/>
        </authorList>
    </citation>
    <scope>NUCLEOTIDE SEQUENCE [LARGE SCALE GENOMIC DNA]</scope>
    <source>
        <strain evidence="2 3">YD-1</strain>
    </source>
</reference>
<dbReference type="RefSeq" id="WP_146310265.1">
    <property type="nucleotide sequence ID" value="NZ_VOHE01000001.1"/>
</dbReference>
<protein>
    <submittedName>
        <fullName evidence="2">Uncharacterized protein</fullName>
    </submittedName>
</protein>